<dbReference type="EMBL" id="JH159159">
    <property type="protein sequence ID" value="EGZ10198.1"/>
    <property type="molecule type" value="Genomic_DNA"/>
</dbReference>
<dbReference type="Pfam" id="PF00612">
    <property type="entry name" value="IQ"/>
    <property type="match status" value="3"/>
</dbReference>
<sequence>MVNDGAWRSKKRPLPVPLPLAPVAPRASANQEEPVRTNAATNGNRTSSAKAHARNLAKLQMHLPREVVFFDPRQRVYHSHVNLSGWRVTDASLQQLQTPSMQDGSQTGNNVAKSTFHTLTVDGSAHISVKGLRIMLEATTEGGGGSLRVLRLSQCQLLSRGGGEILEGSSLPRSLKELDVSSCEWVDDRFLRTLARHCSVLEQISLARCRRVTDYGVAALGESYAASLTSLDVSFCTKLTDTALLALLIGSSSAQVMPGGAASASSASARIRVLNVAGLPLVDGLTLLGLRGPCASRLESLDFSGCTVLRVAALERLARVRALTRLTRLDLSRCSLVDDQVLSALGMACPQLATLQLAFCSSITDVGIRRLVGETASLSAVGTEDQHDEEVNTGQTPTLGGYDDQDGEVIAGSTGERGCLELTTLDITGCFQVTSQGISALGARCPQLQSVTLDGVRRLNSSGVRALMRGCCKLRALRWSGILVRSGQDEAAVPGACAAFFSIPHLSDVTIASLTSGSLKTLHIGTTECDADSLAAALLHARKLSSSVQSLTDLDVTSLATDALCEALGSCCINLRTLRLSRSRYFSPSSFLAVLRGCSKLRVLELESCEQIRDETLIAISSTPCCPHLETLVLANDWQLTDSGIAALLRPAISLFRLDVRHCPEISLPVLKALAAARGHISEATRDGLTPRHPNVVAFLRREHKRRAAARKITRWLRCKLDARVSAKSTLERALAYFKRLKIEAARVQRWYRHKSAQRKQRRMIAELQRLRAEQCKTNWRWVEALCVVSRRLRVFVRAFVAARQRAAFEKAEQLRLLREKAATNIQRIARGWLGRRRAVEARHERELLLQHREHSATDIQRVLRGHLSRKRTAKVRRECDTMMQKMMKLAQAYFLAVMHIQRIVRGFLGRQDAKRRAVAAYELLQRKIARAKQIQKAYRAHLALVAIRNMLFRGATALQKVFRGFRGRREARGIIIERAYAWPPRILILMKNSIFTRELAITWKHKRDGGMVIAVILQRRYRGFCGRREARLVLARKRQRWYLEDTGARTIQHFFRSIIILVRLARFEALLCLRRRSATKIQATWRMWLAKALATARRLRNDRRRQHAATMEAIASRQQDRRLFLHRGAVHSLVVLYRASLTARGWQTPTYIRMLHRSATRIQALVRGHFGRIYANWFRDELTRAAAMVQRVWRGKLGKKMWRALMEERQQLRRVQGEGDRAALIAQKLTAHYALDALERETQHAIVLQRWFQTLKNRQIFREARELRAREAQARAKDKVTELLRLFTGSVVFQARVWRDCADRKAELQALEEDECVAMEKEIEQLKDACIEAHAGSTQASRELVELTKRKSEFERSRTRRKRATEAVKQRIQPFAVQAKQLTVESARELNANRQLQMELRRVRTELRKFHTNLRGRLVMEPLLLTGDVESLLAGLTGQDMSDDEDEQS</sequence>
<dbReference type="GeneID" id="20644212"/>
<dbReference type="KEGG" id="psoj:PHYSODRAFT_318529"/>
<dbReference type="SUPFAM" id="SSF52047">
    <property type="entry name" value="RNI-like"/>
    <property type="match status" value="1"/>
</dbReference>
<dbReference type="InterPro" id="IPR057207">
    <property type="entry name" value="FBXL15_LRR"/>
</dbReference>
<organism evidence="3 4">
    <name type="scientific">Phytophthora sojae (strain P6497)</name>
    <name type="common">Soybean stem and root rot agent</name>
    <name type="synonym">Phytophthora megasperma f. sp. glycines</name>
    <dbReference type="NCBI Taxonomy" id="1094619"/>
    <lineage>
        <taxon>Eukaryota</taxon>
        <taxon>Sar</taxon>
        <taxon>Stramenopiles</taxon>
        <taxon>Oomycota</taxon>
        <taxon>Peronosporomycetes</taxon>
        <taxon>Peronosporales</taxon>
        <taxon>Peronosporaceae</taxon>
        <taxon>Phytophthora</taxon>
    </lineage>
</organism>
<dbReference type="PANTHER" id="PTHR13318:SF190">
    <property type="entry name" value="PARTNER OF PAIRED, ISOFORM B"/>
    <property type="match status" value="1"/>
</dbReference>
<dbReference type="InterPro" id="IPR006553">
    <property type="entry name" value="Leu-rich_rpt_Cys-con_subtyp"/>
</dbReference>
<dbReference type="PROSITE" id="PS50096">
    <property type="entry name" value="IQ"/>
    <property type="match status" value="8"/>
</dbReference>
<feature type="region of interest" description="Disordered" evidence="1">
    <location>
        <begin position="380"/>
        <end position="406"/>
    </location>
</feature>
<dbReference type="GO" id="GO:0019005">
    <property type="term" value="C:SCF ubiquitin ligase complex"/>
    <property type="evidence" value="ECO:0007669"/>
    <property type="project" value="TreeGrafter"/>
</dbReference>
<reference evidence="3 4" key="1">
    <citation type="journal article" date="2006" name="Science">
        <title>Phytophthora genome sequences uncover evolutionary origins and mechanisms of pathogenesis.</title>
        <authorList>
            <person name="Tyler B.M."/>
            <person name="Tripathy S."/>
            <person name="Zhang X."/>
            <person name="Dehal P."/>
            <person name="Jiang R.H."/>
            <person name="Aerts A."/>
            <person name="Arredondo F.D."/>
            <person name="Baxter L."/>
            <person name="Bensasson D."/>
            <person name="Beynon J.L."/>
            <person name="Chapman J."/>
            <person name="Damasceno C.M."/>
            <person name="Dorrance A.E."/>
            <person name="Dou D."/>
            <person name="Dickerman A.W."/>
            <person name="Dubchak I.L."/>
            <person name="Garbelotto M."/>
            <person name="Gijzen M."/>
            <person name="Gordon S.G."/>
            <person name="Govers F."/>
            <person name="Grunwald N.J."/>
            <person name="Huang W."/>
            <person name="Ivors K.L."/>
            <person name="Jones R.W."/>
            <person name="Kamoun S."/>
            <person name="Krampis K."/>
            <person name="Lamour K.H."/>
            <person name="Lee M.K."/>
            <person name="McDonald W.H."/>
            <person name="Medina M."/>
            <person name="Meijer H.J."/>
            <person name="Nordberg E.K."/>
            <person name="Maclean D.J."/>
            <person name="Ospina-Giraldo M.D."/>
            <person name="Morris P.F."/>
            <person name="Phuntumart V."/>
            <person name="Putnam N.H."/>
            <person name="Rash S."/>
            <person name="Rose J.K."/>
            <person name="Sakihama Y."/>
            <person name="Salamov A.A."/>
            <person name="Savidor A."/>
            <person name="Scheuring C.F."/>
            <person name="Smith B.M."/>
            <person name="Sobral B.W."/>
            <person name="Terry A."/>
            <person name="Torto-Alalibo T.A."/>
            <person name="Win J."/>
            <person name="Xu Z."/>
            <person name="Zhang H."/>
            <person name="Grigoriev I.V."/>
            <person name="Rokhsar D.S."/>
            <person name="Boore J.L."/>
        </authorList>
    </citation>
    <scope>NUCLEOTIDE SEQUENCE [LARGE SCALE GENOMIC DNA]</scope>
    <source>
        <strain evidence="3 4">P6497</strain>
    </source>
</reference>
<dbReference type="SMART" id="SM00367">
    <property type="entry name" value="LRR_CC"/>
    <property type="match status" value="11"/>
</dbReference>
<dbReference type="Proteomes" id="UP000002640">
    <property type="component" value="Unassembled WGS sequence"/>
</dbReference>
<accession>G5A3I2</accession>
<evidence type="ECO:0000259" key="2">
    <source>
        <dbReference type="Pfam" id="PF25372"/>
    </source>
</evidence>
<dbReference type="OMA" id="QATWRMW"/>
<dbReference type="RefSeq" id="XP_009535059.1">
    <property type="nucleotide sequence ID" value="XM_009536764.1"/>
</dbReference>
<dbReference type="Pfam" id="PF25372">
    <property type="entry name" value="DUF7885"/>
    <property type="match status" value="1"/>
</dbReference>
<dbReference type="InParanoid" id="G5A3I2"/>
<dbReference type="Pfam" id="PF13516">
    <property type="entry name" value="LRR_6"/>
    <property type="match status" value="1"/>
</dbReference>
<dbReference type="SMART" id="SM00015">
    <property type="entry name" value="IQ"/>
    <property type="match status" value="10"/>
</dbReference>
<gene>
    <name evidence="3" type="ORF">PHYSODRAFT_318529</name>
</gene>
<dbReference type="Gene3D" id="1.20.5.190">
    <property type="match status" value="1"/>
</dbReference>
<keyword evidence="4" id="KW-1185">Reference proteome</keyword>
<dbReference type="GO" id="GO:0031146">
    <property type="term" value="P:SCF-dependent proteasomal ubiquitin-dependent protein catabolic process"/>
    <property type="evidence" value="ECO:0007669"/>
    <property type="project" value="TreeGrafter"/>
</dbReference>
<name>G5A3I2_PHYSP</name>
<dbReference type="InterPro" id="IPR001611">
    <property type="entry name" value="Leu-rich_rpt"/>
</dbReference>
<dbReference type="Gene3D" id="3.80.10.10">
    <property type="entry name" value="Ribonuclease Inhibitor"/>
    <property type="match status" value="4"/>
</dbReference>
<feature type="compositionally biased region" description="Polar residues" evidence="1">
    <location>
        <begin position="38"/>
        <end position="48"/>
    </location>
</feature>
<dbReference type="PANTHER" id="PTHR13318">
    <property type="entry name" value="PARTNER OF PAIRED, ISOFORM B-RELATED"/>
    <property type="match status" value="1"/>
</dbReference>
<dbReference type="InterPro" id="IPR000048">
    <property type="entry name" value="IQ_motif_EF-hand-BS"/>
</dbReference>
<feature type="region of interest" description="Disordered" evidence="1">
    <location>
        <begin position="1"/>
        <end position="48"/>
    </location>
</feature>
<protein>
    <recommendedName>
        <fullName evidence="2">F-box/LRR-repeat protein 15-like leucin rich repeat domain-containing protein</fullName>
    </recommendedName>
</protein>
<evidence type="ECO:0000256" key="1">
    <source>
        <dbReference type="SAM" id="MobiDB-lite"/>
    </source>
</evidence>
<feature type="domain" description="F-box/LRR-repeat protein 15-like leucin rich repeat" evidence="2">
    <location>
        <begin position="296"/>
        <end position="375"/>
    </location>
</feature>
<evidence type="ECO:0000313" key="4">
    <source>
        <dbReference type="Proteomes" id="UP000002640"/>
    </source>
</evidence>
<proteinExistence type="predicted"/>
<dbReference type="InterPro" id="IPR032675">
    <property type="entry name" value="LRR_dom_sf"/>
</dbReference>
<evidence type="ECO:0000313" key="3">
    <source>
        <dbReference type="EMBL" id="EGZ10198.1"/>
    </source>
</evidence>